<name>A0A6M3LI77_9ZZZZ</name>
<proteinExistence type="predicted"/>
<dbReference type="InterPro" id="IPR035901">
    <property type="entry name" value="GIY-YIG_endonuc_sf"/>
</dbReference>
<protein>
    <recommendedName>
        <fullName evidence="2">GIY-YIG domain-containing protein</fullName>
    </recommendedName>
</protein>
<dbReference type="Gene3D" id="3.40.1440.10">
    <property type="entry name" value="GIY-YIG endonuclease"/>
    <property type="match status" value="1"/>
</dbReference>
<evidence type="ECO:0008006" key="2">
    <source>
        <dbReference type="Google" id="ProtNLM"/>
    </source>
</evidence>
<evidence type="ECO:0000313" key="1">
    <source>
        <dbReference type="EMBL" id="QJA92595.1"/>
    </source>
</evidence>
<sequence>MVSKAISKNDEAPSEVYILHFERPYWNRARHYVGYTTIGADERIALHRKGKGSLLVNYAHNKMGIDFSIGLVEQFTTRILARWRERQLKKEGHLSRHCEICRNAKKND</sequence>
<dbReference type="EMBL" id="MT143080">
    <property type="protein sequence ID" value="QJA92595.1"/>
    <property type="molecule type" value="Genomic_DNA"/>
</dbReference>
<gene>
    <name evidence="1" type="ORF">MM415B04563_0006</name>
</gene>
<reference evidence="1" key="1">
    <citation type="submission" date="2020-03" db="EMBL/GenBank/DDBJ databases">
        <title>The deep terrestrial virosphere.</title>
        <authorList>
            <person name="Holmfeldt K."/>
            <person name="Nilsson E."/>
            <person name="Simone D."/>
            <person name="Lopez-Fernandez M."/>
            <person name="Wu X."/>
            <person name="de Brujin I."/>
            <person name="Lundin D."/>
            <person name="Andersson A."/>
            <person name="Bertilsson S."/>
            <person name="Dopson M."/>
        </authorList>
    </citation>
    <scope>NUCLEOTIDE SEQUENCE</scope>
    <source>
        <strain evidence="1">MM415B04563</strain>
    </source>
</reference>
<accession>A0A6M3LI77</accession>
<dbReference type="AlphaFoldDB" id="A0A6M3LI77"/>
<organism evidence="1">
    <name type="scientific">viral metagenome</name>
    <dbReference type="NCBI Taxonomy" id="1070528"/>
    <lineage>
        <taxon>unclassified sequences</taxon>
        <taxon>metagenomes</taxon>
        <taxon>organismal metagenomes</taxon>
    </lineage>
</organism>